<evidence type="ECO:0000313" key="2">
    <source>
        <dbReference type="EMBL" id="PSN84555.1"/>
    </source>
</evidence>
<comment type="caution">
    <text evidence="2">The sequence shown here is derived from an EMBL/GenBank/DDBJ whole genome shotgun (WGS) entry which is preliminary data.</text>
</comment>
<keyword evidence="1" id="KW-1133">Transmembrane helix</keyword>
<organism evidence="2 3">
    <name type="scientific">Candidatus Marsarchaeota G1 archaeon BE_D</name>
    <dbReference type="NCBI Taxonomy" id="1978156"/>
    <lineage>
        <taxon>Archaea</taxon>
        <taxon>Candidatus Marsarchaeota</taxon>
        <taxon>Candidatus Marsarchaeota group 1</taxon>
    </lineage>
</organism>
<name>A0A2R6ADV0_9ARCH</name>
<keyword evidence="1" id="KW-0472">Membrane</keyword>
<evidence type="ECO:0000256" key="1">
    <source>
        <dbReference type="SAM" id="Phobius"/>
    </source>
</evidence>
<gene>
    <name evidence="2" type="ORF">B9Q02_09450</name>
</gene>
<protein>
    <submittedName>
        <fullName evidence="2">Uncharacterized protein</fullName>
    </submittedName>
</protein>
<dbReference type="AlphaFoldDB" id="A0A2R6ADV0"/>
<dbReference type="Proteomes" id="UP000240569">
    <property type="component" value="Unassembled WGS sequence"/>
</dbReference>
<keyword evidence="1" id="KW-0812">Transmembrane</keyword>
<feature type="transmembrane region" description="Helical" evidence="1">
    <location>
        <begin position="262"/>
        <end position="286"/>
    </location>
</feature>
<accession>A0A2R6ADV0</accession>
<dbReference type="EMBL" id="NEXD01000077">
    <property type="protein sequence ID" value="PSN84555.1"/>
    <property type="molecule type" value="Genomic_DNA"/>
</dbReference>
<evidence type="ECO:0000313" key="3">
    <source>
        <dbReference type="Proteomes" id="UP000240569"/>
    </source>
</evidence>
<reference evidence="2 3" key="1">
    <citation type="submission" date="2017-04" db="EMBL/GenBank/DDBJ databases">
        <title>Novel microbial lineages endemic to geothermal iron-oxide mats fill important gaps in the evolutionary history of Archaea.</title>
        <authorList>
            <person name="Jay Z.J."/>
            <person name="Beam J.P."/>
            <person name="Dlakic M."/>
            <person name="Rusch D.B."/>
            <person name="Kozubal M.A."/>
            <person name="Inskeep W.P."/>
        </authorList>
    </citation>
    <scope>NUCLEOTIDE SEQUENCE [LARGE SCALE GENOMIC DNA]</scope>
    <source>
        <strain evidence="2">BE_D</strain>
    </source>
</reference>
<proteinExistence type="predicted"/>
<sequence>MSRGFVAILLASLFALLVSVPVFHAQNDPTTTITKLVYVGTPLGTVANYTEEYRVFVIFNNSVIAYTGYNMSFSVQVSGLSQKDFLGNYYQVNLLISINKVSVLPNYAKLKALVKPLPVAGTTVSGSELTGNFSVRPFFIISPNAPNKSQIIGGVNFTVYRVSSYQYSQGSIHFNAPAIIMLTQYSPLASTQISGKYVYDAKSGLLLYSTNTTVYNTTVNNLPAQLKYTTQVWLIGTNLASINPSGSEQPITPNTVIVTHSYSVLTTAFIVIVVVMVVVIALLLVFGRRR</sequence>